<dbReference type="PANTHER" id="PTHR11567">
    <property type="entry name" value="ACID PHOSPHATASE-RELATED"/>
    <property type="match status" value="1"/>
</dbReference>
<evidence type="ECO:0000313" key="3">
    <source>
        <dbReference type="EMBL" id="SLM41340.1"/>
    </source>
</evidence>
<dbReference type="AlphaFoldDB" id="A0A1W5DEE1"/>
<dbReference type="CDD" id="cd07061">
    <property type="entry name" value="HP_HAP_like"/>
    <property type="match status" value="1"/>
</dbReference>
<name>A0A1W5DEE1_9LECA</name>
<dbReference type="PANTHER" id="PTHR11567:SF110">
    <property type="entry name" value="2-PHOSPHOXYLOSE PHOSPHATASE 1"/>
    <property type="match status" value="1"/>
</dbReference>
<dbReference type="Gene3D" id="3.40.50.1240">
    <property type="entry name" value="Phosphoglycerate mutase-like"/>
    <property type="match status" value="1"/>
</dbReference>
<dbReference type="InterPro" id="IPR050645">
    <property type="entry name" value="Histidine_acid_phosphatase"/>
</dbReference>
<dbReference type="GO" id="GO:0016791">
    <property type="term" value="F:phosphatase activity"/>
    <property type="evidence" value="ECO:0007669"/>
    <property type="project" value="TreeGrafter"/>
</dbReference>
<dbReference type="EMBL" id="FWEW01003840">
    <property type="protein sequence ID" value="SLM41340.1"/>
    <property type="molecule type" value="Genomic_DNA"/>
</dbReference>
<dbReference type="InterPro" id="IPR000560">
    <property type="entry name" value="His_Pase_clade-2"/>
</dbReference>
<protein>
    <submittedName>
        <fullName evidence="3">Histidine phosphatase superfamily, clade-2</fullName>
    </submittedName>
</protein>
<dbReference type="Proteomes" id="UP000192927">
    <property type="component" value="Unassembled WGS sequence"/>
</dbReference>
<evidence type="ECO:0000256" key="2">
    <source>
        <dbReference type="ARBA" id="ARBA00022801"/>
    </source>
</evidence>
<keyword evidence="4" id="KW-1185">Reference proteome</keyword>
<organism evidence="3 4">
    <name type="scientific">Lasallia pustulata</name>
    <dbReference type="NCBI Taxonomy" id="136370"/>
    <lineage>
        <taxon>Eukaryota</taxon>
        <taxon>Fungi</taxon>
        <taxon>Dikarya</taxon>
        <taxon>Ascomycota</taxon>
        <taxon>Pezizomycotina</taxon>
        <taxon>Lecanoromycetes</taxon>
        <taxon>OSLEUM clade</taxon>
        <taxon>Umbilicariomycetidae</taxon>
        <taxon>Umbilicariales</taxon>
        <taxon>Umbilicariaceae</taxon>
        <taxon>Lasallia</taxon>
    </lineage>
</organism>
<evidence type="ECO:0000313" key="4">
    <source>
        <dbReference type="Proteomes" id="UP000192927"/>
    </source>
</evidence>
<dbReference type="SUPFAM" id="SSF53254">
    <property type="entry name" value="Phosphoglycerate mutase-like"/>
    <property type="match status" value="1"/>
</dbReference>
<reference evidence="4" key="1">
    <citation type="submission" date="2017-03" db="EMBL/GenBank/DDBJ databases">
        <authorList>
            <person name="Sharma R."/>
            <person name="Thines M."/>
        </authorList>
    </citation>
    <scope>NUCLEOTIDE SEQUENCE [LARGE SCALE GENOMIC DNA]</scope>
</reference>
<comment type="similarity">
    <text evidence="1">Belongs to the histidine acid phosphatase family.</text>
</comment>
<dbReference type="Pfam" id="PF00328">
    <property type="entry name" value="His_Phos_2"/>
    <property type="match status" value="1"/>
</dbReference>
<dbReference type="InterPro" id="IPR029033">
    <property type="entry name" value="His_PPase_superfam"/>
</dbReference>
<sequence>MTTIVPRSPYSKEELEKLYPKGLQLQLVQVVRSSIHAGSAFNSGMALLRHGERSPVSARFQNAGLPPYWPYCSAAKRMSSTLMTNTDGSSWNQMQWRRRIESFGVDDGPVIASGPHGEIDAVCQFGELTDKGRDTTLALGQRLRLLYVEQLGFMPKLIADADMIYLRATPIPRALESVQQSFWGMYPPTARTGSFPPPTIVTRTPADETLFPNDSSCRRFNQLSRAFAQRTADRWNKTQEMDYLNKLMSKWMPPSSRRVAVDSHPRLSGIMDTLNATLAHGPETRLPSEFYDKRGREIIDKIAVEEWYSGYQESKEYRTVGIGGLVGDLVERMTGSVEENGLDGLSEIGGDDEHVGKGRGGERNIKFALNGCHDTTLAAVLASLGVFEGEEWPGFTSHIALELFQRAPTAGVAPAVNQNADNDTVPKPMEGQRQSLWSMIFGASSEKSPEVSQSPRGIARKPIAELSTEEKGELDGYYIRMRYNDRPMVVPGCKQPGNHLEGDESFCTLAAFKAIADKFTPKNWKEACNSNLDEPAIPVVKEDAGF</sequence>
<keyword evidence="2" id="KW-0378">Hydrolase</keyword>
<evidence type="ECO:0000256" key="1">
    <source>
        <dbReference type="ARBA" id="ARBA00005375"/>
    </source>
</evidence>
<accession>A0A1W5DEE1</accession>
<proteinExistence type="inferred from homology"/>